<dbReference type="AlphaFoldDB" id="A0A9P8GI90"/>
<feature type="compositionally biased region" description="Basic and acidic residues" evidence="1">
    <location>
        <begin position="19"/>
        <end position="30"/>
    </location>
</feature>
<protein>
    <submittedName>
        <fullName evidence="2">Uncharacterized protein</fullName>
    </submittedName>
</protein>
<evidence type="ECO:0000256" key="1">
    <source>
        <dbReference type="SAM" id="MobiDB-lite"/>
    </source>
</evidence>
<gene>
    <name evidence="2" type="ORF">KCV03_g3771</name>
</gene>
<proteinExistence type="predicted"/>
<dbReference type="Proteomes" id="UP000767238">
    <property type="component" value="Unassembled WGS sequence"/>
</dbReference>
<reference evidence="2" key="2">
    <citation type="submission" date="2021-08" db="EMBL/GenBank/DDBJ databases">
        <authorList>
            <person name="Gostincar C."/>
            <person name="Sun X."/>
            <person name="Song Z."/>
            <person name="Gunde-Cimerman N."/>
        </authorList>
    </citation>
    <scope>NUCLEOTIDE SEQUENCE</scope>
    <source>
        <strain evidence="2">EXF-8016</strain>
    </source>
</reference>
<dbReference type="EMBL" id="JAHFYH010000020">
    <property type="protein sequence ID" value="KAH0224232.1"/>
    <property type="molecule type" value="Genomic_DNA"/>
</dbReference>
<evidence type="ECO:0000313" key="3">
    <source>
        <dbReference type="Proteomes" id="UP000767238"/>
    </source>
</evidence>
<accession>A0A9P8GI90</accession>
<comment type="caution">
    <text evidence="2">The sequence shown here is derived from an EMBL/GenBank/DDBJ whole genome shotgun (WGS) entry which is preliminary data.</text>
</comment>
<dbReference type="OrthoDB" id="3907221at2759"/>
<evidence type="ECO:0000313" key="2">
    <source>
        <dbReference type="EMBL" id="KAH0224232.1"/>
    </source>
</evidence>
<feature type="non-terminal residue" evidence="2">
    <location>
        <position position="197"/>
    </location>
</feature>
<reference evidence="2" key="1">
    <citation type="journal article" date="2021" name="J Fungi (Basel)">
        <title>Virulence traits and population genomics of the black yeast Aureobasidium melanogenum.</title>
        <authorList>
            <person name="Cernosa A."/>
            <person name="Sun X."/>
            <person name="Gostincar C."/>
            <person name="Fang C."/>
            <person name="Gunde-Cimerman N."/>
            <person name="Song Z."/>
        </authorList>
    </citation>
    <scope>NUCLEOTIDE SEQUENCE</scope>
    <source>
        <strain evidence="2">EXF-8016</strain>
    </source>
</reference>
<organism evidence="2 3">
    <name type="scientific">Aureobasidium melanogenum</name>
    <name type="common">Aureobasidium pullulans var. melanogenum</name>
    <dbReference type="NCBI Taxonomy" id="46634"/>
    <lineage>
        <taxon>Eukaryota</taxon>
        <taxon>Fungi</taxon>
        <taxon>Dikarya</taxon>
        <taxon>Ascomycota</taxon>
        <taxon>Pezizomycotina</taxon>
        <taxon>Dothideomycetes</taxon>
        <taxon>Dothideomycetidae</taxon>
        <taxon>Dothideales</taxon>
        <taxon>Saccotheciaceae</taxon>
        <taxon>Aureobasidium</taxon>
    </lineage>
</organism>
<sequence>MSLINYSSTDDDEDYPSSDNDHLFMKDSPRRQSNGTSSPPSSNTNDQSTRTPTARTLSRATPVCICRNPSYIASAASFAAAFSPVEPAIWNELHRLFCSDEPRKHFDILRRSTPVTDEQGKGFVLVEARVQAKDGSMVAKGEPCTDHVLALRSLRNALIETKGEKRLPVDHGEEIIAGRIEGFEKLCSACGLPRFWV</sequence>
<feature type="compositionally biased region" description="Low complexity" evidence="1">
    <location>
        <begin position="32"/>
        <end position="49"/>
    </location>
</feature>
<name>A0A9P8GI90_AURME</name>
<feature type="region of interest" description="Disordered" evidence="1">
    <location>
        <begin position="1"/>
        <end position="56"/>
    </location>
</feature>